<comment type="caution">
    <text evidence="2">The sequence shown here is derived from an EMBL/GenBank/DDBJ whole genome shotgun (WGS) entry which is preliminary data.</text>
</comment>
<gene>
    <name evidence="2" type="ORF">HUO12_13120</name>
</gene>
<dbReference type="SMART" id="SM00953">
    <property type="entry name" value="RES"/>
    <property type="match status" value="1"/>
</dbReference>
<sequence>MAPLVDDDDDLGFLAEIERKTSLRQNEDLPLPPDVDRRELLTDASGYGWSLINAAFCYTRPAGNRFNDEKRGAWYAAWGEHAADTAIAEVSFHLARELGNVGVFENTTDYRELVASFIGPFADLRDTTGEAWLDPDPAVGHLAGQLLAKELRAAGANGVVYPSLRYAGGFCLAAFRTNLIQNVRQGSTWRLTWDGDLTPAIAKV</sequence>
<evidence type="ECO:0000259" key="1">
    <source>
        <dbReference type="SMART" id="SM00953"/>
    </source>
</evidence>
<dbReference type="Pfam" id="PF08808">
    <property type="entry name" value="RES"/>
    <property type="match status" value="1"/>
</dbReference>
<protein>
    <submittedName>
        <fullName evidence="2">RES family NAD+ phosphorylase</fullName>
    </submittedName>
</protein>
<dbReference type="InterPro" id="IPR014914">
    <property type="entry name" value="RES_dom"/>
</dbReference>
<proteinExistence type="predicted"/>
<dbReference type="EMBL" id="JABWTA010000001">
    <property type="protein sequence ID" value="NVE95842.1"/>
    <property type="molecule type" value="Genomic_DNA"/>
</dbReference>
<evidence type="ECO:0000313" key="2">
    <source>
        <dbReference type="EMBL" id="NVE95842.1"/>
    </source>
</evidence>
<dbReference type="AlphaFoldDB" id="A0A850HIY0"/>
<evidence type="ECO:0000313" key="3">
    <source>
        <dbReference type="Proteomes" id="UP000546031"/>
    </source>
</evidence>
<keyword evidence="3" id="KW-1185">Reference proteome</keyword>
<feature type="domain" description="RES" evidence="1">
    <location>
        <begin position="55"/>
        <end position="186"/>
    </location>
</feature>
<organism evidence="2 3">
    <name type="scientific">Altererythrobacter lutimaris</name>
    <dbReference type="NCBI Taxonomy" id="2743979"/>
    <lineage>
        <taxon>Bacteria</taxon>
        <taxon>Pseudomonadati</taxon>
        <taxon>Pseudomonadota</taxon>
        <taxon>Alphaproteobacteria</taxon>
        <taxon>Sphingomonadales</taxon>
        <taxon>Erythrobacteraceae</taxon>
        <taxon>Altererythrobacter</taxon>
    </lineage>
</organism>
<reference evidence="2 3" key="1">
    <citation type="submission" date="2020-06" db="EMBL/GenBank/DDBJ databases">
        <title>Altererythrobacter lutimaris sp. nov., a marine bacterium isolated from a tidal flat.</title>
        <authorList>
            <person name="Kim D."/>
            <person name="Yoo Y."/>
            <person name="Kim J.-J."/>
        </authorList>
    </citation>
    <scope>NUCLEOTIDE SEQUENCE [LARGE SCALE GENOMIC DNA]</scope>
    <source>
        <strain evidence="2 3">JGD-16</strain>
    </source>
</reference>
<dbReference type="Proteomes" id="UP000546031">
    <property type="component" value="Unassembled WGS sequence"/>
</dbReference>
<name>A0A850HIY0_9SPHN</name>
<accession>A0A850HIY0</accession>